<accession>A0A7G9T5B5</accession>
<evidence type="ECO:0000313" key="4">
    <source>
        <dbReference type="Proteomes" id="UP000515800"/>
    </source>
</evidence>
<feature type="transmembrane region" description="Helical" evidence="1">
    <location>
        <begin position="272"/>
        <end position="292"/>
    </location>
</feature>
<feature type="transmembrane region" description="Helical" evidence="1">
    <location>
        <begin position="42"/>
        <end position="65"/>
    </location>
</feature>
<dbReference type="RefSeq" id="WP_187529124.1">
    <property type="nucleotide sequence ID" value="NZ_CP060724.1"/>
</dbReference>
<dbReference type="Proteomes" id="UP000515800">
    <property type="component" value="Chromosome"/>
</dbReference>
<keyword evidence="3" id="KW-0808">Transferase</keyword>
<evidence type="ECO:0000256" key="1">
    <source>
        <dbReference type="SAM" id="Phobius"/>
    </source>
</evidence>
<feature type="transmembrane region" description="Helical" evidence="1">
    <location>
        <begin position="77"/>
        <end position="100"/>
    </location>
</feature>
<keyword evidence="1" id="KW-0812">Transmembrane</keyword>
<feature type="transmembrane region" description="Helical" evidence="1">
    <location>
        <begin position="242"/>
        <end position="260"/>
    </location>
</feature>
<proteinExistence type="predicted"/>
<protein>
    <submittedName>
        <fullName evidence="3">Acyltransferase family protein</fullName>
    </submittedName>
</protein>
<name>A0A7G9T5B5_9LACO</name>
<dbReference type="InterPro" id="IPR002656">
    <property type="entry name" value="Acyl_transf_3_dom"/>
</dbReference>
<keyword evidence="1" id="KW-0472">Membrane</keyword>
<dbReference type="Pfam" id="PF01757">
    <property type="entry name" value="Acyl_transf_3"/>
    <property type="match status" value="1"/>
</dbReference>
<feature type="transmembrane region" description="Helical" evidence="1">
    <location>
        <begin position="153"/>
        <end position="172"/>
    </location>
</feature>
<feature type="transmembrane region" description="Helical" evidence="1">
    <location>
        <begin position="178"/>
        <end position="196"/>
    </location>
</feature>
<feature type="transmembrane region" description="Helical" evidence="1">
    <location>
        <begin position="120"/>
        <end position="141"/>
    </location>
</feature>
<feature type="domain" description="Acyltransferase 3" evidence="2">
    <location>
        <begin position="5"/>
        <end position="325"/>
    </location>
</feature>
<dbReference type="GO" id="GO:0016747">
    <property type="term" value="F:acyltransferase activity, transferring groups other than amino-acyl groups"/>
    <property type="evidence" value="ECO:0007669"/>
    <property type="project" value="InterPro"/>
</dbReference>
<keyword evidence="3" id="KW-0012">Acyltransferase</keyword>
<gene>
    <name evidence="3" type="ORF">H9L19_07990</name>
</gene>
<dbReference type="AlphaFoldDB" id="A0A7G9T5B5"/>
<feature type="transmembrane region" description="Helical" evidence="1">
    <location>
        <begin position="12"/>
        <end position="30"/>
    </location>
</feature>
<dbReference type="KEGG" id="wdi:H9L19_07990"/>
<dbReference type="EMBL" id="CP060724">
    <property type="protein sequence ID" value="QNN75290.1"/>
    <property type="molecule type" value="Genomic_DNA"/>
</dbReference>
<sequence>MRREAQIDLIKAVAVFFVVNVHFLLNSGFYDVPLNSGIQYFWLFMRLFLITAVPLFIMVTGYLSHTKQLTAQQLKKIYPVIITYIIISLLDYGAQILILGHTTPLNDAIRGIFDFSTDSYAWYVEMYIPLFFMMPLFNIVWHRHENDVWFHRYIVILSVMIFFVPSLLNQAGKIVPDFFQAAYPVGYYFIGAYIHTYREKIRHIRWRIILPIFVMTSVLLGTINFFINDHHIFKWADYNDYFGYQVLVMSVLLMIMMLRIPDQWLRIPGLKLISNATLSIYLASDITDQILYPMLKHYLPAINDRLTYGSVTYIISFIFASLIGISVTLVVNAAFKRKR</sequence>
<organism evidence="3 4">
    <name type="scientific">Weissella diestrammenae</name>
    <dbReference type="NCBI Taxonomy" id="1162633"/>
    <lineage>
        <taxon>Bacteria</taxon>
        <taxon>Bacillati</taxon>
        <taxon>Bacillota</taxon>
        <taxon>Bacilli</taxon>
        <taxon>Lactobacillales</taxon>
        <taxon>Lactobacillaceae</taxon>
        <taxon>Weissella</taxon>
    </lineage>
</organism>
<evidence type="ECO:0000313" key="3">
    <source>
        <dbReference type="EMBL" id="QNN75290.1"/>
    </source>
</evidence>
<feature type="transmembrane region" description="Helical" evidence="1">
    <location>
        <begin position="312"/>
        <end position="335"/>
    </location>
</feature>
<reference evidence="3 4" key="1">
    <citation type="submission" date="2020-08" db="EMBL/GenBank/DDBJ databases">
        <title>Genome sequence of Weissella diestrammenae KACC 16890T.</title>
        <authorList>
            <person name="Hyun D.-W."/>
            <person name="Bae J.-W."/>
        </authorList>
    </citation>
    <scope>NUCLEOTIDE SEQUENCE [LARGE SCALE GENOMIC DNA]</scope>
    <source>
        <strain evidence="3 4">KACC 16890</strain>
    </source>
</reference>
<keyword evidence="1" id="KW-1133">Transmembrane helix</keyword>
<feature type="transmembrane region" description="Helical" evidence="1">
    <location>
        <begin position="208"/>
        <end position="227"/>
    </location>
</feature>
<keyword evidence="4" id="KW-1185">Reference proteome</keyword>
<evidence type="ECO:0000259" key="2">
    <source>
        <dbReference type="Pfam" id="PF01757"/>
    </source>
</evidence>